<gene>
    <name evidence="3" type="ordered locus">PST_3772</name>
</gene>
<protein>
    <submittedName>
        <fullName evidence="3">Membrane-bound lytic murein transglycosylase, putative</fullName>
    </submittedName>
</protein>
<keyword evidence="4" id="KW-1185">Reference proteome</keyword>
<evidence type="ECO:0000313" key="3">
    <source>
        <dbReference type="EMBL" id="ABP81395.1"/>
    </source>
</evidence>
<evidence type="ECO:0000313" key="4">
    <source>
        <dbReference type="Proteomes" id="UP000000233"/>
    </source>
</evidence>
<dbReference type="NCBIfam" id="TIGR02283">
    <property type="entry name" value="MltB_2"/>
    <property type="match status" value="1"/>
</dbReference>
<dbReference type="PANTHER" id="PTHR30163:SF8">
    <property type="entry name" value="LYTIC MUREIN TRANSGLYCOSYLASE"/>
    <property type="match status" value="1"/>
</dbReference>
<proteinExistence type="predicted"/>
<dbReference type="Gene3D" id="1.10.530.10">
    <property type="match status" value="1"/>
</dbReference>
<accession>A4VQZ4</accession>
<dbReference type="InterPro" id="IPR031304">
    <property type="entry name" value="SLT_2"/>
</dbReference>
<evidence type="ECO:0000259" key="2">
    <source>
        <dbReference type="Pfam" id="PF13406"/>
    </source>
</evidence>
<evidence type="ECO:0000259" key="1">
    <source>
        <dbReference type="Pfam" id="PF01471"/>
    </source>
</evidence>
<dbReference type="Gene3D" id="1.10.101.10">
    <property type="entry name" value="PGBD-like superfamily/PGBD"/>
    <property type="match status" value="1"/>
</dbReference>
<dbReference type="CAZy" id="GH103">
    <property type="family name" value="Glycoside Hydrolase Family 103"/>
</dbReference>
<dbReference type="InterPro" id="IPR002477">
    <property type="entry name" value="Peptidoglycan-bd-like"/>
</dbReference>
<dbReference type="InterPro" id="IPR036366">
    <property type="entry name" value="PGBDSf"/>
</dbReference>
<dbReference type="AlphaFoldDB" id="A4VQZ4"/>
<dbReference type="PANTHER" id="PTHR30163">
    <property type="entry name" value="MEMBRANE-BOUND LYTIC MUREIN TRANSGLYCOSYLASE B"/>
    <property type="match status" value="1"/>
</dbReference>
<feature type="domain" description="Transglycosylase SLT" evidence="2">
    <location>
        <begin position="77"/>
        <end position="366"/>
    </location>
</feature>
<dbReference type="InterPro" id="IPR011970">
    <property type="entry name" value="MltB_2"/>
</dbReference>
<dbReference type="Gene3D" id="1.10.8.350">
    <property type="entry name" value="Bacterial muramidase"/>
    <property type="match status" value="1"/>
</dbReference>
<dbReference type="GO" id="GO:0008933">
    <property type="term" value="F:peptidoglycan lytic transglycosylase activity"/>
    <property type="evidence" value="ECO:0007669"/>
    <property type="project" value="TreeGrafter"/>
</dbReference>
<sequence length="446" mass="48655">MIMSAADDTFREWCMYYTFVPVLLLRTLVAASAMSLVVACAAEPLAQSSLVGNAAAPSGQRSDNAVVDAPAEATHLSFSQWREQFRAEALAAGISSTTFDRAFAGVQPDPAVIEADRSQPEFTRPVWQYLESAISPQRVRSGQRLLNEHAATLDRIEARYGVDRETLVAVWGLESSFGQIMGDKSVIRSLATLAHEGRRPAFAKSQLIAALEILQHGDVSPQQMRGSWAGAMGQTQFIPTTYNTHAVDFDGDGKRDIWNSSADALASAAHYLQASGWKQGQPWGFEVRLPSGFDYALADNEIRKPLAEWRRLGLRGLPGGRDEANASLLLPAGHRGPAFLIMDNFRAILRYNNSSAYALAIGLLSESFQGKGQVAGSWPRGEQPLSRSERLELQERLVAQGFDPGTPDGIIGANTRKAIRGFQQRLGWPADGHPTQELLGRLRAQP</sequence>
<dbReference type="Pfam" id="PF01471">
    <property type="entry name" value="PG_binding_1"/>
    <property type="match status" value="1"/>
</dbReference>
<dbReference type="HOGENOM" id="CLU_035402_0_2_6"/>
<dbReference type="eggNOG" id="COG2951">
    <property type="taxonomic scope" value="Bacteria"/>
</dbReference>
<dbReference type="CDD" id="cd13399">
    <property type="entry name" value="Slt35-like"/>
    <property type="match status" value="1"/>
</dbReference>
<dbReference type="SUPFAM" id="SSF47090">
    <property type="entry name" value="PGBD-like"/>
    <property type="match status" value="1"/>
</dbReference>
<dbReference type="GO" id="GO:0009253">
    <property type="term" value="P:peptidoglycan catabolic process"/>
    <property type="evidence" value="ECO:0007669"/>
    <property type="project" value="TreeGrafter"/>
</dbReference>
<dbReference type="InterPro" id="IPR023346">
    <property type="entry name" value="Lysozyme-like_dom_sf"/>
</dbReference>
<dbReference type="EMBL" id="CP000304">
    <property type="protein sequence ID" value="ABP81395.1"/>
    <property type="molecule type" value="Genomic_DNA"/>
</dbReference>
<dbReference type="SUPFAM" id="SSF53955">
    <property type="entry name" value="Lysozyme-like"/>
    <property type="match status" value="1"/>
</dbReference>
<dbReference type="eggNOG" id="COG3409">
    <property type="taxonomic scope" value="Bacteria"/>
</dbReference>
<dbReference type="Proteomes" id="UP000000233">
    <property type="component" value="Chromosome"/>
</dbReference>
<reference evidence="3 4" key="1">
    <citation type="journal article" date="2008" name="Proc. Natl. Acad. Sci. U.S.A.">
        <title>Nitrogen fixation island and rhizosphere competence traits in the genome of root-associated Pseudomonas stutzeri A1501.</title>
        <authorList>
            <person name="Yan Y."/>
            <person name="Yang J."/>
            <person name="Dou Y."/>
            <person name="Chen M."/>
            <person name="Ping S."/>
            <person name="Peng J."/>
            <person name="Lu W."/>
            <person name="Zhang W."/>
            <person name="Yao Z."/>
            <person name="Li H."/>
            <person name="Liu W."/>
            <person name="He S."/>
            <person name="Geng L."/>
            <person name="Zhang X."/>
            <person name="Yang F."/>
            <person name="Yu H."/>
            <person name="Zhan Y."/>
            <person name="Li D."/>
            <person name="Lin Z."/>
            <person name="Wang Y."/>
            <person name="Elmerich C."/>
            <person name="Lin M."/>
            <person name="Jin Q."/>
        </authorList>
    </citation>
    <scope>NUCLEOTIDE SEQUENCE [LARGE SCALE GENOMIC DNA]</scope>
    <source>
        <strain evidence="3 4">A1501</strain>
    </source>
</reference>
<dbReference type="InterPro" id="IPR036365">
    <property type="entry name" value="PGBD-like_sf"/>
</dbReference>
<dbReference type="KEGG" id="psa:PST_3772"/>
<organism evidence="3 4">
    <name type="scientific">Stutzerimonas stutzeri (strain A1501)</name>
    <name type="common">Pseudomonas stutzeri</name>
    <dbReference type="NCBI Taxonomy" id="379731"/>
    <lineage>
        <taxon>Bacteria</taxon>
        <taxon>Pseudomonadati</taxon>
        <taxon>Pseudomonadota</taxon>
        <taxon>Gammaproteobacteria</taxon>
        <taxon>Pseudomonadales</taxon>
        <taxon>Pseudomonadaceae</taxon>
        <taxon>Stutzerimonas</taxon>
    </lineage>
</organism>
<feature type="domain" description="Peptidoglycan binding-like" evidence="1">
    <location>
        <begin position="387"/>
        <end position="442"/>
    </location>
</feature>
<dbReference type="InterPro" id="IPR043426">
    <property type="entry name" value="MltB-like"/>
</dbReference>
<dbReference type="FunFam" id="1.10.8.350:FF:000001">
    <property type="entry name" value="Lytic murein transglycosylase B"/>
    <property type="match status" value="1"/>
</dbReference>
<name>A4VQZ4_STUS1</name>
<dbReference type="Pfam" id="PF13406">
    <property type="entry name" value="SLT_2"/>
    <property type="match status" value="1"/>
</dbReference>